<organism evidence="1 2">
    <name type="scientific">Aspergillus melleus</name>
    <dbReference type="NCBI Taxonomy" id="138277"/>
    <lineage>
        <taxon>Eukaryota</taxon>
        <taxon>Fungi</taxon>
        <taxon>Dikarya</taxon>
        <taxon>Ascomycota</taxon>
        <taxon>Pezizomycotina</taxon>
        <taxon>Eurotiomycetes</taxon>
        <taxon>Eurotiomycetidae</taxon>
        <taxon>Eurotiales</taxon>
        <taxon>Aspergillaceae</taxon>
        <taxon>Aspergillus</taxon>
        <taxon>Aspergillus subgen. Circumdati</taxon>
    </lineage>
</organism>
<dbReference type="EMBL" id="JAOPJF010000054">
    <property type="protein sequence ID" value="KAK1142086.1"/>
    <property type="molecule type" value="Genomic_DNA"/>
</dbReference>
<reference evidence="1 2" key="1">
    <citation type="journal article" date="2023" name="ACS Omega">
        <title>Identification of the Neoaspergillic Acid Biosynthesis Gene Cluster by Establishing an In Vitro CRISPR-Ribonucleoprotein Genetic System in Aspergillus melleus.</title>
        <authorList>
            <person name="Yuan B."/>
            <person name="Grau M.F."/>
            <person name="Murata R.M."/>
            <person name="Torok T."/>
            <person name="Venkateswaran K."/>
            <person name="Stajich J.E."/>
            <person name="Wang C.C.C."/>
        </authorList>
    </citation>
    <scope>NUCLEOTIDE SEQUENCE [LARGE SCALE GENOMIC DNA]</scope>
    <source>
        <strain evidence="1 2">IMV 1140</strain>
    </source>
</reference>
<evidence type="ECO:0000313" key="1">
    <source>
        <dbReference type="EMBL" id="KAK1142086.1"/>
    </source>
</evidence>
<protein>
    <submittedName>
        <fullName evidence="1">Uncharacterized protein</fullName>
    </submittedName>
</protein>
<dbReference type="Proteomes" id="UP001177260">
    <property type="component" value="Unassembled WGS sequence"/>
</dbReference>
<sequence length="1094" mass="124842">MSKVASQSGSRHKASTAVRISSFVHSPPVSVNPPPKTAASTFETHPSKHIRRRGSWETRNLNPSTGIQDPTRKMETFQQDDAEIPATPTPPPTPAPRQRDEVPTSAPPPALVPACTITAPTPDARPAEPLDGPIPAPQREYRLTTPIPDGTATVPPLALPVIKRTVSKQRAPVPVIMTPIPEEPTGAPGDQIDELKTGLQALLSKMDVMQREAHDSPALAEKEEEIEFLHTYIANLENRHKRAKELLANREIQVLQLEGQLATERSNVALLKTELEMAEDDRAEFEESVTKQKQKVVRLEEEKRLVNELLQESESSNNLIYDELSTSEEENESLIKLLTEANTVINRLRDEKAEDAFFIQATQQMLLESEARNALMQKNVEEISQTDMVDEKKTSDIEERYQKERDQWADIFDTQRIQISKFENKLMELQNEIEQFQAERAKHQETESDNQMLRTRIVFLQFQRVALTKRRTEIERQLSTAQKAVIETQNRLTELQKAYEKSEKLLRVTQLSIPNTQPYTGWNATATETFSTPGTRQVIEPQVLFNILIVEWKSVTGECIDSGYHNLHIGRQQGGRQQGKVAAPSSRCQQAQKTSSPQKPRDARHSASSKSNHSTEDVKPGPSNDAASFVAIATGPSDERLNLFNNFRAECEYFTNTAERKIEELRDQNKDLEAQISELKRKLDTSENHRDTISENLKGQTQRSDRLEQELDLCKKEKQSVLDQQSQSQKKLKELEAQLDEAQKRNNDLQNEAKLHEDKIREISEQLNDETNTNTQLHNKVSEMTRACESSEVENRDLREQLKAANEEKAELDTKVTSAREASEVEKQDLQGQLNTAKIKNAELRGKANAMRKERDEAVTAQQSAIGAETENKHLQFELGLLDEKIIKLENDMATKQTQYNKNEQRWEVDLTDYLSMIQYRDDSMFENEYNQAQEHTDNIEAEISTLKSDNETLSKEKQDLTARNTFIQRSVRRVSARLRTTQRLLTIERANSMRFRKQRKALCTALDQAKEEQTKLTIANRDLETLIPTLRKNIKDLKDWIIALELALLDAERQPSTSQDSSRATARPNDPRTRERKRNRQLGQIREGGRTHM</sequence>
<comment type="caution">
    <text evidence="1">The sequence shown here is derived from an EMBL/GenBank/DDBJ whole genome shotgun (WGS) entry which is preliminary data.</text>
</comment>
<proteinExistence type="predicted"/>
<gene>
    <name evidence="1" type="ORF">N8T08_008168</name>
</gene>
<keyword evidence="2" id="KW-1185">Reference proteome</keyword>
<accession>A0ACC3AW22</accession>
<name>A0ACC3AW22_9EURO</name>
<evidence type="ECO:0000313" key="2">
    <source>
        <dbReference type="Proteomes" id="UP001177260"/>
    </source>
</evidence>